<keyword evidence="2" id="KW-1185">Reference proteome</keyword>
<protein>
    <recommendedName>
        <fullName evidence="3">DUF834 domain-containing protein</fullName>
    </recommendedName>
</protein>
<reference evidence="1" key="2">
    <citation type="submission" date="2018-04" db="EMBL/GenBank/DDBJ databases">
        <title>OnivRS2 (Oryza nivara Reference Sequence Version 2).</title>
        <authorList>
            <person name="Zhang J."/>
            <person name="Kudrna D."/>
            <person name="Lee S."/>
            <person name="Talag J."/>
            <person name="Rajasekar S."/>
            <person name="Welchert J."/>
            <person name="Hsing Y.-I."/>
            <person name="Wing R.A."/>
        </authorList>
    </citation>
    <scope>NUCLEOTIDE SEQUENCE [LARGE SCALE GENOMIC DNA]</scope>
    <source>
        <strain evidence="1">SL10</strain>
    </source>
</reference>
<dbReference type="AlphaFoldDB" id="A0A0E0GNJ6"/>
<name>A0A0E0GNJ6_ORYNI</name>
<accession>A0A0E0GNJ6</accession>
<evidence type="ECO:0000313" key="1">
    <source>
        <dbReference type="EnsemblPlants" id="ONIVA03G21650.1"/>
    </source>
</evidence>
<dbReference type="Proteomes" id="UP000006591">
    <property type="component" value="Chromosome 3"/>
</dbReference>
<reference evidence="1" key="1">
    <citation type="submission" date="2015-04" db="UniProtKB">
        <authorList>
            <consortium name="EnsemblPlants"/>
        </authorList>
    </citation>
    <scope>IDENTIFICATION</scope>
    <source>
        <strain evidence="1">SL10</strain>
    </source>
</reference>
<organism evidence="1">
    <name type="scientific">Oryza nivara</name>
    <name type="common">Indian wild rice</name>
    <name type="synonym">Oryza sativa f. spontanea</name>
    <dbReference type="NCBI Taxonomy" id="4536"/>
    <lineage>
        <taxon>Eukaryota</taxon>
        <taxon>Viridiplantae</taxon>
        <taxon>Streptophyta</taxon>
        <taxon>Embryophyta</taxon>
        <taxon>Tracheophyta</taxon>
        <taxon>Spermatophyta</taxon>
        <taxon>Magnoliopsida</taxon>
        <taxon>Liliopsida</taxon>
        <taxon>Poales</taxon>
        <taxon>Poaceae</taxon>
        <taxon>BOP clade</taxon>
        <taxon>Oryzoideae</taxon>
        <taxon>Oryzeae</taxon>
        <taxon>Oryzinae</taxon>
        <taxon>Oryza</taxon>
    </lineage>
</organism>
<sequence>MLDGKNFSWCGGRYITHRGVGGGLAVAAAADGDGEAAAGALGQLRPAAVVLPLPVTGPGEAAEEGEVQDGAAVARVHDGMELHAGDEWPDDGLVDLVVEDDPRPLEVHGAQRLVVAVRLVAVDVQLLHAVAGEVEHQRVAGAAPFHQPPHRRQQVRVRQNRIHIFYI</sequence>
<dbReference type="Gramene" id="ONIVA03G21650.1">
    <property type="protein sequence ID" value="ONIVA03G21650.1"/>
    <property type="gene ID" value="ONIVA03G21650"/>
</dbReference>
<proteinExistence type="predicted"/>
<evidence type="ECO:0000313" key="2">
    <source>
        <dbReference type="Proteomes" id="UP000006591"/>
    </source>
</evidence>
<dbReference type="EnsemblPlants" id="ONIVA03G21650.1">
    <property type="protein sequence ID" value="ONIVA03G21650.1"/>
    <property type="gene ID" value="ONIVA03G21650"/>
</dbReference>
<evidence type="ECO:0008006" key="3">
    <source>
        <dbReference type="Google" id="ProtNLM"/>
    </source>
</evidence>
<dbReference type="HOGENOM" id="CLU_1597118_0_0_1"/>